<comment type="caution">
    <text evidence="1">The sequence shown here is derived from an EMBL/GenBank/DDBJ whole genome shotgun (WGS) entry which is preliminary data.</text>
</comment>
<organism evidence="1 2">
    <name type="scientific">Hydrogenibacillus schlegelii</name>
    <name type="common">Bacillus schlegelii</name>
    <dbReference type="NCBI Taxonomy" id="1484"/>
    <lineage>
        <taxon>Bacteria</taxon>
        <taxon>Bacillati</taxon>
        <taxon>Bacillota</taxon>
        <taxon>Bacilli</taxon>
        <taxon>Bacillales</taxon>
        <taxon>Bacillales Family X. Incertae Sedis</taxon>
        <taxon>Hydrogenibacillus</taxon>
    </lineage>
</organism>
<protein>
    <submittedName>
        <fullName evidence="1">Uncharacterized protein</fullName>
    </submittedName>
</protein>
<dbReference type="Proteomes" id="UP000244180">
    <property type="component" value="Unassembled WGS sequence"/>
</dbReference>
<dbReference type="AlphaFoldDB" id="A0A2T5GDK0"/>
<evidence type="ECO:0000313" key="2">
    <source>
        <dbReference type="Proteomes" id="UP000244180"/>
    </source>
</evidence>
<sequence>MVEDSLILIVDNAIASKRSQSRIKAKENRTKTKTFRLEVLTLLPLFIYYQY</sequence>
<evidence type="ECO:0000313" key="1">
    <source>
        <dbReference type="EMBL" id="PTQ54264.1"/>
    </source>
</evidence>
<dbReference type="EMBL" id="PEBV01000005">
    <property type="protein sequence ID" value="PTQ54264.1"/>
    <property type="molecule type" value="Genomic_DNA"/>
</dbReference>
<reference evidence="1 2" key="1">
    <citation type="submission" date="2017-08" db="EMBL/GenBank/DDBJ databases">
        <title>Burning lignite coal seam in the remote Altai Mountains harbors a hydrogen-driven thermophilic microbial community.</title>
        <authorList>
            <person name="Kadnikov V.V."/>
            <person name="Mardanov A.V."/>
            <person name="Ivasenko D."/>
            <person name="Beletsky A.V."/>
            <person name="Karnachuk O.V."/>
            <person name="Ravin N.V."/>
        </authorList>
    </citation>
    <scope>NUCLEOTIDE SEQUENCE [LARGE SCALE GENOMIC DNA]</scope>
    <source>
        <strain evidence="1">AL33</strain>
    </source>
</reference>
<name>A0A2T5GDK0_HYDSH</name>
<accession>A0A2T5GDK0</accession>
<gene>
    <name evidence="1" type="ORF">HSCHL_0543</name>
</gene>
<proteinExistence type="predicted"/>